<evidence type="ECO:0000256" key="2">
    <source>
        <dbReference type="ARBA" id="ARBA00022737"/>
    </source>
</evidence>
<evidence type="ECO:0000256" key="3">
    <source>
        <dbReference type="ARBA" id="ARBA00022821"/>
    </source>
</evidence>
<evidence type="ECO:0000313" key="7">
    <source>
        <dbReference type="EMBL" id="PNY03145.1"/>
    </source>
</evidence>
<keyword evidence="1" id="KW-0433">Leucine-rich repeat</keyword>
<comment type="caution">
    <text evidence="7">The sequence shown here is derived from an EMBL/GenBank/DDBJ whole genome shotgun (WGS) entry which is preliminary data.</text>
</comment>
<dbReference type="FunFam" id="3.40.50.10140:FF:000007">
    <property type="entry name" value="Disease resistance protein (TIR-NBS-LRR class)"/>
    <property type="match status" value="1"/>
</dbReference>
<evidence type="ECO:0000313" key="8">
    <source>
        <dbReference type="Proteomes" id="UP000236291"/>
    </source>
</evidence>
<accession>A0A2K3NJC6</accession>
<gene>
    <name evidence="7" type="ORF">L195_g026468</name>
</gene>
<dbReference type="InterPro" id="IPR042197">
    <property type="entry name" value="Apaf_helical"/>
</dbReference>
<keyword evidence="4" id="KW-0520">NAD</keyword>
<dbReference type="InterPro" id="IPR036390">
    <property type="entry name" value="WH_DNA-bd_sf"/>
</dbReference>
<dbReference type="InterPro" id="IPR000157">
    <property type="entry name" value="TIR_dom"/>
</dbReference>
<organism evidence="7 8">
    <name type="scientific">Trifolium pratense</name>
    <name type="common">Red clover</name>
    <dbReference type="NCBI Taxonomy" id="57577"/>
    <lineage>
        <taxon>Eukaryota</taxon>
        <taxon>Viridiplantae</taxon>
        <taxon>Streptophyta</taxon>
        <taxon>Embryophyta</taxon>
        <taxon>Tracheophyta</taxon>
        <taxon>Spermatophyta</taxon>
        <taxon>Magnoliopsida</taxon>
        <taxon>eudicotyledons</taxon>
        <taxon>Gunneridae</taxon>
        <taxon>Pentapetalae</taxon>
        <taxon>rosids</taxon>
        <taxon>fabids</taxon>
        <taxon>Fabales</taxon>
        <taxon>Fabaceae</taxon>
        <taxon>Papilionoideae</taxon>
        <taxon>50 kb inversion clade</taxon>
        <taxon>NPAAA clade</taxon>
        <taxon>Hologalegina</taxon>
        <taxon>IRL clade</taxon>
        <taxon>Trifolieae</taxon>
        <taxon>Trifolium</taxon>
    </lineage>
</organism>
<dbReference type="SUPFAM" id="SSF52200">
    <property type="entry name" value="Toll/Interleukin receptor TIR domain"/>
    <property type="match status" value="2"/>
</dbReference>
<dbReference type="PANTHER" id="PTHR11017:SF271">
    <property type="entry name" value="DISEASE RESISTANCE PROTEIN (TIR-NBS-LRR CLASS) FAMILY"/>
    <property type="match status" value="1"/>
</dbReference>
<dbReference type="InterPro" id="IPR058192">
    <property type="entry name" value="WHD_ROQ1-like"/>
</dbReference>
<dbReference type="ExpressionAtlas" id="A0A2K3NJC6">
    <property type="expression patterns" value="baseline"/>
</dbReference>
<dbReference type="Pfam" id="PF00931">
    <property type="entry name" value="NB-ARC"/>
    <property type="match status" value="1"/>
</dbReference>
<dbReference type="SUPFAM" id="SSF46785">
    <property type="entry name" value="Winged helix' DNA-binding domain"/>
    <property type="match status" value="1"/>
</dbReference>
<reference evidence="7 8" key="2">
    <citation type="journal article" date="2017" name="Front. Plant Sci.">
        <title>Gene Classification and Mining of Molecular Markers Useful in Red Clover (Trifolium pratense) Breeding.</title>
        <authorList>
            <person name="Istvanek J."/>
            <person name="Dluhosova J."/>
            <person name="Dluhos P."/>
            <person name="Patkova L."/>
            <person name="Nedelnik J."/>
            <person name="Repkova J."/>
        </authorList>
    </citation>
    <scope>NUCLEOTIDE SEQUENCE [LARGE SCALE GENOMIC DNA]</scope>
    <source>
        <strain evidence="8">cv. Tatra</strain>
        <tissue evidence="7">Young leaves</tissue>
    </source>
</reference>
<evidence type="ECO:0000256" key="1">
    <source>
        <dbReference type="ARBA" id="ARBA00022614"/>
    </source>
</evidence>
<dbReference type="GO" id="GO:0043531">
    <property type="term" value="F:ADP binding"/>
    <property type="evidence" value="ECO:0007669"/>
    <property type="project" value="InterPro"/>
</dbReference>
<dbReference type="GO" id="GO:0006952">
    <property type="term" value="P:defense response"/>
    <property type="evidence" value="ECO:0007669"/>
    <property type="project" value="UniProtKB-KW"/>
</dbReference>
<dbReference type="GO" id="GO:0007165">
    <property type="term" value="P:signal transduction"/>
    <property type="evidence" value="ECO:0007669"/>
    <property type="project" value="InterPro"/>
</dbReference>
<dbReference type="InterPro" id="IPR035897">
    <property type="entry name" value="Toll_tir_struct_dom_sf"/>
</dbReference>
<dbReference type="Gene3D" id="3.40.50.300">
    <property type="entry name" value="P-loop containing nucleotide triphosphate hydrolases"/>
    <property type="match status" value="1"/>
</dbReference>
<sequence length="645" mass="73382">MSSFTSSSKRREKLKSTASSTTTTNPKRKRYNVYLSFCDEDATYFATEIYWALSIKARFNVFWDDEKLGSGNREIPTSVLNVIGDCKVAVIVFSRNYVNSRSCIQEFEKITECCLTTGGLIVLPVLYDGLNNYSAIGTSGEAFHDFVHRIWIKENESSSEEEDKFMSWVAAITKATTYSGLIDFADSYGREYIKDVVESVTRAVKKKRDLLGVFYTVSVKSSVQDVIQLLKQSRSPLLLGIWGMAGIGKSTIAEAIYNRIGPYFEHKYLLDNVREFWKRDGGPVSLQKKLLSYRGIPTEMQIGSKIIITTRDRHLLKEHGVDHIYTVKELEERESIELFNQCAFSQATTPQEGFGELSRQLVTYSRGLPFALKALGGFLHGKEVLEWKSVWSSLERFSFPDQEVLQALETSFDDLSDEEKQIFLDIACFFNGMDKNDVLHTLNRSTQCTDLQISLLEDKSLLAIDENNKLQMHVLLQAMAKYIIKMESSNKTDQPKMYDVFLSFRGEDSRVKFMSHLYSSLQNAGIHAFRDDNEIQRGDQISISLLRAIGQSRISIIILSTNYANSRWCMLELVKIMEIGRTRGMVVMPVFYDVNPSEVRHQDGQFGKAFKDLISKISVDESTKSHWRRDLIDIGGTAGFVLVDS</sequence>
<dbReference type="InterPro" id="IPR027417">
    <property type="entry name" value="P-loop_NTPase"/>
</dbReference>
<evidence type="ECO:0000256" key="5">
    <source>
        <dbReference type="SAM" id="MobiDB-lite"/>
    </source>
</evidence>
<name>A0A2K3NJC6_TRIPR</name>
<keyword evidence="2" id="KW-0677">Repeat</keyword>
<evidence type="ECO:0000259" key="6">
    <source>
        <dbReference type="PROSITE" id="PS50104"/>
    </source>
</evidence>
<dbReference type="SUPFAM" id="SSF52540">
    <property type="entry name" value="P-loop containing nucleoside triphosphate hydrolases"/>
    <property type="match status" value="1"/>
</dbReference>
<evidence type="ECO:0000256" key="4">
    <source>
        <dbReference type="ARBA" id="ARBA00023027"/>
    </source>
</evidence>
<dbReference type="PRINTS" id="PR00364">
    <property type="entry name" value="DISEASERSIST"/>
</dbReference>
<feature type="region of interest" description="Disordered" evidence="5">
    <location>
        <begin position="1"/>
        <end position="24"/>
    </location>
</feature>
<dbReference type="Gene3D" id="1.10.8.430">
    <property type="entry name" value="Helical domain of apoptotic protease-activating factors"/>
    <property type="match status" value="1"/>
</dbReference>
<reference evidence="7 8" key="1">
    <citation type="journal article" date="2014" name="Am. J. Bot.">
        <title>Genome assembly and annotation for red clover (Trifolium pratense; Fabaceae).</title>
        <authorList>
            <person name="Istvanek J."/>
            <person name="Jaros M."/>
            <person name="Krenek A."/>
            <person name="Repkova J."/>
        </authorList>
    </citation>
    <scope>NUCLEOTIDE SEQUENCE [LARGE SCALE GENOMIC DNA]</scope>
    <source>
        <strain evidence="8">cv. Tatra</strain>
        <tissue evidence="7">Young leaves</tissue>
    </source>
</reference>
<dbReference type="AlphaFoldDB" id="A0A2K3NJC6"/>
<dbReference type="Pfam" id="PF23282">
    <property type="entry name" value="WHD_ROQ1"/>
    <property type="match status" value="1"/>
</dbReference>
<dbReference type="Pfam" id="PF01582">
    <property type="entry name" value="TIR"/>
    <property type="match status" value="2"/>
</dbReference>
<keyword evidence="3" id="KW-0611">Plant defense</keyword>
<feature type="domain" description="TIR" evidence="6">
    <location>
        <begin position="29"/>
        <end position="158"/>
    </location>
</feature>
<dbReference type="Gene3D" id="3.40.50.10140">
    <property type="entry name" value="Toll/interleukin-1 receptor homology (TIR) domain"/>
    <property type="match status" value="2"/>
</dbReference>
<proteinExistence type="predicted"/>
<protein>
    <submittedName>
        <fullName evidence="7">NBS-LRR resistance protein</fullName>
    </submittedName>
</protein>
<dbReference type="InterPro" id="IPR044974">
    <property type="entry name" value="Disease_R_plants"/>
</dbReference>
<dbReference type="PANTHER" id="PTHR11017">
    <property type="entry name" value="LEUCINE-RICH REPEAT-CONTAINING PROTEIN"/>
    <property type="match status" value="1"/>
</dbReference>
<dbReference type="Proteomes" id="UP000236291">
    <property type="component" value="Unassembled WGS sequence"/>
</dbReference>
<dbReference type="InterPro" id="IPR002182">
    <property type="entry name" value="NB-ARC"/>
</dbReference>
<feature type="non-terminal residue" evidence="7">
    <location>
        <position position="645"/>
    </location>
</feature>
<dbReference type="PROSITE" id="PS50104">
    <property type="entry name" value="TIR"/>
    <property type="match status" value="2"/>
</dbReference>
<dbReference type="SMART" id="SM00255">
    <property type="entry name" value="TIR"/>
    <property type="match status" value="2"/>
</dbReference>
<dbReference type="EMBL" id="ASHM01022267">
    <property type="protein sequence ID" value="PNY03145.1"/>
    <property type="molecule type" value="Genomic_DNA"/>
</dbReference>
<feature type="domain" description="TIR" evidence="6">
    <location>
        <begin position="496"/>
        <end position="645"/>
    </location>
</feature>